<dbReference type="Proteomes" id="UP001595973">
    <property type="component" value="Unassembled WGS sequence"/>
</dbReference>
<evidence type="ECO:0000313" key="1">
    <source>
        <dbReference type="EMBL" id="MFC4669473.1"/>
    </source>
</evidence>
<evidence type="ECO:0000313" key="2">
    <source>
        <dbReference type="Proteomes" id="UP001595973"/>
    </source>
</evidence>
<sequence>MKVIFYIGHHKVGSTALQTFLALNWRRLARHGILYPAIETRGFAANLARALGRPGQGVEQEVNVREPHSALAYKMMAEVSDRKVPPQFKRLPSSPQMMLALQNQVRLIQPEAVILCSEAFANFGQVRPELIATLAGQFPEAEIEIYCALRRPDDYLVSWHGQRLKVGEQVAALSDGGAEAYADNIHFNFRTVVEPWLQQLPQARLILRPYGEILAAGGSTEDFMAQISVPAPEGLVPAGHANSSLPRAAMEIVRRGNHDLPREAAQALSHYLLTQGAALKPVANGDVEMFGAELRARLAERFAPIHDYLSGLLGRPFFADIDRLTRTLPVPEAEAVRDLLARIPSEALPRPELGDYILRLRKEHAI</sequence>
<protein>
    <recommendedName>
        <fullName evidence="3">Sulfotransferase family protein</fullName>
    </recommendedName>
</protein>
<gene>
    <name evidence="1" type="ORF">ACFO5X_13000</name>
</gene>
<dbReference type="SUPFAM" id="SSF52540">
    <property type="entry name" value="P-loop containing nucleoside triphosphate hydrolases"/>
    <property type="match status" value="1"/>
</dbReference>
<keyword evidence="2" id="KW-1185">Reference proteome</keyword>
<dbReference type="EMBL" id="JBHSGI010000013">
    <property type="protein sequence ID" value="MFC4669473.1"/>
    <property type="molecule type" value="Genomic_DNA"/>
</dbReference>
<accession>A0ABV9KHP1</accession>
<reference evidence="2" key="1">
    <citation type="journal article" date="2019" name="Int. J. Syst. Evol. Microbiol.">
        <title>The Global Catalogue of Microorganisms (GCM) 10K type strain sequencing project: providing services to taxonomists for standard genome sequencing and annotation.</title>
        <authorList>
            <consortium name="The Broad Institute Genomics Platform"/>
            <consortium name="The Broad Institute Genome Sequencing Center for Infectious Disease"/>
            <person name="Wu L."/>
            <person name="Ma J."/>
        </authorList>
    </citation>
    <scope>NUCLEOTIDE SEQUENCE [LARGE SCALE GENOMIC DNA]</scope>
    <source>
        <strain evidence="2">CGMCC 4.7283</strain>
    </source>
</reference>
<proteinExistence type="predicted"/>
<organism evidence="1 2">
    <name type="scientific">Seohaeicola nanhaiensis</name>
    <dbReference type="NCBI Taxonomy" id="1387282"/>
    <lineage>
        <taxon>Bacteria</taxon>
        <taxon>Pseudomonadati</taxon>
        <taxon>Pseudomonadota</taxon>
        <taxon>Alphaproteobacteria</taxon>
        <taxon>Rhodobacterales</taxon>
        <taxon>Roseobacteraceae</taxon>
        <taxon>Seohaeicola</taxon>
    </lineage>
</organism>
<dbReference type="RefSeq" id="WP_380717905.1">
    <property type="nucleotide sequence ID" value="NZ_JBHSGI010000013.1"/>
</dbReference>
<comment type="caution">
    <text evidence="1">The sequence shown here is derived from an EMBL/GenBank/DDBJ whole genome shotgun (WGS) entry which is preliminary data.</text>
</comment>
<evidence type="ECO:0008006" key="3">
    <source>
        <dbReference type="Google" id="ProtNLM"/>
    </source>
</evidence>
<dbReference type="InterPro" id="IPR027417">
    <property type="entry name" value="P-loop_NTPase"/>
</dbReference>
<name>A0ABV9KHP1_9RHOB</name>